<evidence type="ECO:0000256" key="8">
    <source>
        <dbReference type="ARBA" id="ARBA00025699"/>
    </source>
</evidence>
<accession>A0A198UFV5</accession>
<evidence type="ECO:0000256" key="1">
    <source>
        <dbReference type="ARBA" id="ARBA00004496"/>
    </source>
</evidence>
<dbReference type="NCBIfam" id="NF008700">
    <property type="entry name" value="PRK11713.5-4"/>
    <property type="match status" value="1"/>
</dbReference>
<dbReference type="AlphaFoldDB" id="A0A198UFV5"/>
<dbReference type="SUPFAM" id="SSF75217">
    <property type="entry name" value="alpha/beta knot"/>
    <property type="match status" value="1"/>
</dbReference>
<gene>
    <name evidence="12" type="ORF">AO384_1416</name>
</gene>
<evidence type="ECO:0000313" key="13">
    <source>
        <dbReference type="Proteomes" id="UP000078228"/>
    </source>
</evidence>
<evidence type="ECO:0000256" key="3">
    <source>
        <dbReference type="ARBA" id="ARBA00022490"/>
    </source>
</evidence>
<keyword evidence="4 10" id="KW-0698">rRNA processing</keyword>
<dbReference type="InterPro" id="IPR006700">
    <property type="entry name" value="RsmE"/>
</dbReference>
<comment type="catalytic activity">
    <reaction evidence="9 10">
        <text>uridine(1498) in 16S rRNA + S-adenosyl-L-methionine = N(3)-methyluridine(1498) in 16S rRNA + S-adenosyl-L-homocysteine + H(+)</text>
        <dbReference type="Rhea" id="RHEA:42920"/>
        <dbReference type="Rhea" id="RHEA-COMP:10283"/>
        <dbReference type="Rhea" id="RHEA-COMP:10284"/>
        <dbReference type="ChEBI" id="CHEBI:15378"/>
        <dbReference type="ChEBI" id="CHEBI:57856"/>
        <dbReference type="ChEBI" id="CHEBI:59789"/>
        <dbReference type="ChEBI" id="CHEBI:65315"/>
        <dbReference type="ChEBI" id="CHEBI:74502"/>
        <dbReference type="EC" id="2.1.1.193"/>
    </reaction>
</comment>
<protein>
    <recommendedName>
        <fullName evidence="10">Ribosomal RNA small subunit methyltransferase E</fullName>
        <ecNumber evidence="10">2.1.1.193</ecNumber>
    </recommendedName>
</protein>
<dbReference type="OrthoDB" id="9815641at2"/>
<reference evidence="12 13" key="1">
    <citation type="journal article" date="2016" name="Genome Biol. Evol.">
        <title>Comparative Genomic Analyses of the Moraxella catarrhalis Serosensitive and Seroresistant Lineages Demonstrate Their Independent Evolution.</title>
        <authorList>
            <person name="Earl J.P."/>
            <person name="de Vries S.P."/>
            <person name="Ahmed A."/>
            <person name="Powell E."/>
            <person name="Schultz M.P."/>
            <person name="Hermans P.W."/>
            <person name="Hill D.J."/>
            <person name="Zhou Z."/>
            <person name="Constantinidou C.I."/>
            <person name="Hu F.Z."/>
            <person name="Bootsma H.J."/>
            <person name="Ehrlich G.D."/>
        </authorList>
    </citation>
    <scope>NUCLEOTIDE SEQUENCE [LARGE SCALE GENOMIC DNA]</scope>
    <source>
        <strain evidence="12 13">Z7542</strain>
    </source>
</reference>
<keyword evidence="6 10" id="KW-0808">Transferase</keyword>
<dbReference type="CDD" id="cd18084">
    <property type="entry name" value="RsmE-like"/>
    <property type="match status" value="1"/>
</dbReference>
<dbReference type="GO" id="GO:0070042">
    <property type="term" value="F:rRNA (uridine-N3-)-methyltransferase activity"/>
    <property type="evidence" value="ECO:0007669"/>
    <property type="project" value="TreeGrafter"/>
</dbReference>
<dbReference type="Proteomes" id="UP000078228">
    <property type="component" value="Unassembled WGS sequence"/>
</dbReference>
<keyword evidence="5 10" id="KW-0489">Methyltransferase</keyword>
<dbReference type="Pfam" id="PF04452">
    <property type="entry name" value="Methyltrans_RNA"/>
    <property type="match status" value="1"/>
</dbReference>
<evidence type="ECO:0000256" key="5">
    <source>
        <dbReference type="ARBA" id="ARBA00022603"/>
    </source>
</evidence>
<feature type="domain" description="Ribosomal RNA small subunit methyltransferase E methyltransferase" evidence="11">
    <location>
        <begin position="74"/>
        <end position="235"/>
    </location>
</feature>
<dbReference type="GO" id="GO:0005737">
    <property type="term" value="C:cytoplasm"/>
    <property type="evidence" value="ECO:0007669"/>
    <property type="project" value="UniProtKB-SubCell"/>
</dbReference>
<dbReference type="Gene3D" id="3.40.1280.10">
    <property type="match status" value="1"/>
</dbReference>
<dbReference type="InterPro" id="IPR046886">
    <property type="entry name" value="RsmE_MTase_dom"/>
</dbReference>
<dbReference type="PANTHER" id="PTHR30027:SF3">
    <property type="entry name" value="16S RRNA (URACIL(1498)-N(3))-METHYLTRANSFERASE"/>
    <property type="match status" value="1"/>
</dbReference>
<proteinExistence type="inferred from homology"/>
<dbReference type="PATRIC" id="fig|480.237.peg.1562"/>
<evidence type="ECO:0000256" key="9">
    <source>
        <dbReference type="ARBA" id="ARBA00047944"/>
    </source>
</evidence>
<keyword evidence="3 10" id="KW-0963">Cytoplasm</keyword>
<comment type="similarity">
    <text evidence="2 10">Belongs to the RNA methyltransferase RsmE family.</text>
</comment>
<keyword evidence="7 10" id="KW-0949">S-adenosyl-L-methionine</keyword>
<evidence type="ECO:0000256" key="2">
    <source>
        <dbReference type="ARBA" id="ARBA00005528"/>
    </source>
</evidence>
<dbReference type="EMBL" id="LXHC01000024">
    <property type="protein sequence ID" value="OAU95225.1"/>
    <property type="molecule type" value="Genomic_DNA"/>
</dbReference>
<evidence type="ECO:0000313" key="12">
    <source>
        <dbReference type="EMBL" id="OAU95225.1"/>
    </source>
</evidence>
<comment type="caution">
    <text evidence="12">The sequence shown here is derived from an EMBL/GenBank/DDBJ whole genome shotgun (WGS) entry which is preliminary data.</text>
</comment>
<evidence type="ECO:0000259" key="11">
    <source>
        <dbReference type="Pfam" id="PF04452"/>
    </source>
</evidence>
<evidence type="ECO:0000256" key="7">
    <source>
        <dbReference type="ARBA" id="ARBA00022691"/>
    </source>
</evidence>
<comment type="function">
    <text evidence="8 10">Specifically methylates the N3 position of the uracil ring of uridine 1498 (m3U1498) in 16S rRNA. Acts on the fully assembled 30S ribosomal subunit.</text>
</comment>
<evidence type="ECO:0000256" key="4">
    <source>
        <dbReference type="ARBA" id="ARBA00022552"/>
    </source>
</evidence>
<dbReference type="PANTHER" id="PTHR30027">
    <property type="entry name" value="RIBOSOMAL RNA SMALL SUBUNIT METHYLTRANSFERASE E"/>
    <property type="match status" value="1"/>
</dbReference>
<evidence type="ECO:0000256" key="6">
    <source>
        <dbReference type="ARBA" id="ARBA00022679"/>
    </source>
</evidence>
<organism evidence="12 13">
    <name type="scientific">Moraxella catarrhalis</name>
    <name type="common">Branhamella catarrhalis</name>
    <dbReference type="NCBI Taxonomy" id="480"/>
    <lineage>
        <taxon>Bacteria</taxon>
        <taxon>Pseudomonadati</taxon>
        <taxon>Pseudomonadota</taxon>
        <taxon>Gammaproteobacteria</taxon>
        <taxon>Moraxellales</taxon>
        <taxon>Moraxellaceae</taxon>
        <taxon>Moraxella</taxon>
    </lineage>
</organism>
<dbReference type="GO" id="GO:0070475">
    <property type="term" value="P:rRNA base methylation"/>
    <property type="evidence" value="ECO:0007669"/>
    <property type="project" value="TreeGrafter"/>
</dbReference>
<comment type="subcellular location">
    <subcellularLocation>
        <location evidence="1 10">Cytoplasm</location>
    </subcellularLocation>
</comment>
<evidence type="ECO:0000256" key="10">
    <source>
        <dbReference type="PIRNR" id="PIRNR015601"/>
    </source>
</evidence>
<sequence>MNIILLDDANFITDRMAVIEDQAVIRHLQSVLKAQTGDVLKLGKLGDRIGQGKVIELSHRHAILSDITLTASPPNKLNLTVILALPRPKVLRRLIMDMTAMGVDHIVLINSYRTDKSYWSSPLLSRLDEFMLEGLQQGVDTMPPKITLAKRFKPFVQDDLPSLIGDGSAIVAHPYAKDRFGQLIQQRLPQVLVVGAEGGFIPYEIELLSSVGVQAASLGDRILRTEAAVNALLGRWLP</sequence>
<dbReference type="RefSeq" id="WP_064610933.1">
    <property type="nucleotide sequence ID" value="NZ_LXHB01000075.1"/>
</dbReference>
<name>A0A198UFV5_MORCA</name>
<dbReference type="InterPro" id="IPR029026">
    <property type="entry name" value="tRNA_m1G_MTases_N"/>
</dbReference>
<dbReference type="InterPro" id="IPR029028">
    <property type="entry name" value="Alpha/beta_knot_MTases"/>
</dbReference>
<dbReference type="EC" id="2.1.1.193" evidence="10"/>
<keyword evidence="13" id="KW-1185">Reference proteome</keyword>
<dbReference type="PIRSF" id="PIRSF015601">
    <property type="entry name" value="MTase_slr0722"/>
    <property type="match status" value="1"/>
</dbReference>
<dbReference type="NCBIfam" id="TIGR00046">
    <property type="entry name" value="RsmE family RNA methyltransferase"/>
    <property type="match status" value="1"/>
</dbReference>